<dbReference type="Proteomes" id="UP000315648">
    <property type="component" value="Unassembled WGS sequence"/>
</dbReference>
<dbReference type="PRINTS" id="PR00762">
    <property type="entry name" value="CLCHANNEL"/>
</dbReference>
<evidence type="ECO:0000256" key="3">
    <source>
        <dbReference type="ARBA" id="ARBA00022989"/>
    </source>
</evidence>
<dbReference type="GO" id="GO:0015108">
    <property type="term" value="F:chloride transmembrane transporter activity"/>
    <property type="evidence" value="ECO:0007669"/>
    <property type="project" value="InterPro"/>
</dbReference>
<evidence type="ECO:0000313" key="6">
    <source>
        <dbReference type="EMBL" id="TSJ77552.1"/>
    </source>
</evidence>
<comment type="caution">
    <text evidence="6">The sequence shown here is derived from an EMBL/GenBank/DDBJ whole genome shotgun (WGS) entry which is preliminary data.</text>
</comment>
<feature type="transmembrane region" description="Helical" evidence="5">
    <location>
        <begin position="215"/>
        <end position="237"/>
    </location>
</feature>
<dbReference type="SUPFAM" id="SSF81340">
    <property type="entry name" value="Clc chloride channel"/>
    <property type="match status" value="1"/>
</dbReference>
<keyword evidence="4 5" id="KW-0472">Membrane</keyword>
<name>A0A556QLT3_9BACT</name>
<evidence type="ECO:0000313" key="7">
    <source>
        <dbReference type="Proteomes" id="UP000315648"/>
    </source>
</evidence>
<organism evidence="6 7">
    <name type="scientific">Rariglobus hedericola</name>
    <dbReference type="NCBI Taxonomy" id="2597822"/>
    <lineage>
        <taxon>Bacteria</taxon>
        <taxon>Pseudomonadati</taxon>
        <taxon>Verrucomicrobiota</taxon>
        <taxon>Opitutia</taxon>
        <taxon>Opitutales</taxon>
        <taxon>Opitutaceae</taxon>
        <taxon>Rariglobus</taxon>
    </lineage>
</organism>
<dbReference type="InterPro" id="IPR001807">
    <property type="entry name" value="ClC"/>
</dbReference>
<evidence type="ECO:0000256" key="5">
    <source>
        <dbReference type="SAM" id="Phobius"/>
    </source>
</evidence>
<feature type="transmembrane region" description="Helical" evidence="5">
    <location>
        <begin position="7"/>
        <end position="32"/>
    </location>
</feature>
<dbReference type="GO" id="GO:0016020">
    <property type="term" value="C:membrane"/>
    <property type="evidence" value="ECO:0007669"/>
    <property type="project" value="UniProtKB-SubCell"/>
</dbReference>
<sequence>MEGLRRLIIGVLLVTPVGVLAGSASAFFLWALDRATTLRFENGWLLFLLPLAGAGIAWVYHSYGNGAERGNNLLIDEIHQPGGGVPARITPLVLGGTLITHLFGGSAGREGTAVQMGGGLASAFATLARIPEKYRRMLLMAGVAAGFGSVFGTPLAGAIFAMEVLTLGRVQYDMLIPCMVAALVGDFTCTAWGAHHTRMLIAGPLMGDHSMLAGMDLSLLAKVAIAGVAFGLCARLFSSAGHGISAAFTRYVPRFWLRPVIGGVVVIALTYLLGTREYLGLGTVALNLGDTTTTSVFFEGGADTWSWFWKLLFTVVTLGAGFKGGEVTPLFFIGGALGNTLAGLLGMPVDLAAGLGFVAVFAGASNTPLACTLMGIELFGAQHAIFFAVACWLSYQFSGHSGIYSAQRIASRKDGA</sequence>
<dbReference type="PANTHER" id="PTHR43427:SF12">
    <property type="entry name" value="CHLORIDE TRANSPORTER"/>
    <property type="match status" value="1"/>
</dbReference>
<reference evidence="6 7" key="1">
    <citation type="submission" date="2019-07" db="EMBL/GenBank/DDBJ databases">
        <title>Description of 53C-WASEF.</title>
        <authorList>
            <person name="Pitt A."/>
            <person name="Hahn M.W."/>
        </authorList>
    </citation>
    <scope>NUCLEOTIDE SEQUENCE [LARGE SCALE GENOMIC DNA]</scope>
    <source>
        <strain evidence="6 7">53C-WASEF</strain>
    </source>
</reference>
<feature type="transmembrane region" description="Helical" evidence="5">
    <location>
        <begin position="257"/>
        <end position="274"/>
    </location>
</feature>
<dbReference type="Gene3D" id="1.10.3080.10">
    <property type="entry name" value="Clc chloride channel"/>
    <property type="match status" value="1"/>
</dbReference>
<feature type="transmembrane region" description="Helical" evidence="5">
    <location>
        <begin position="345"/>
        <end position="364"/>
    </location>
</feature>
<feature type="transmembrane region" description="Helical" evidence="5">
    <location>
        <begin position="44"/>
        <end position="63"/>
    </location>
</feature>
<dbReference type="Pfam" id="PF00654">
    <property type="entry name" value="Voltage_CLC"/>
    <property type="match status" value="1"/>
</dbReference>
<feature type="transmembrane region" description="Helical" evidence="5">
    <location>
        <begin position="376"/>
        <end position="395"/>
    </location>
</feature>
<accession>A0A556QLT3</accession>
<keyword evidence="2 5" id="KW-0812">Transmembrane</keyword>
<dbReference type="OrthoDB" id="9767361at2"/>
<comment type="subcellular location">
    <subcellularLocation>
        <location evidence="1">Membrane</location>
        <topology evidence="1">Multi-pass membrane protein</topology>
    </subcellularLocation>
</comment>
<gene>
    <name evidence="6" type="ORF">FPL22_14930</name>
</gene>
<dbReference type="InterPro" id="IPR014743">
    <property type="entry name" value="Cl-channel_core"/>
</dbReference>
<proteinExistence type="predicted"/>
<dbReference type="CDD" id="cd03682">
    <property type="entry name" value="ClC_sycA_like"/>
    <property type="match status" value="1"/>
</dbReference>
<dbReference type="AlphaFoldDB" id="A0A556QLT3"/>
<dbReference type="InterPro" id="IPR050368">
    <property type="entry name" value="ClC-type_chloride_channel"/>
</dbReference>
<protein>
    <submittedName>
        <fullName evidence="6">Voltage-gated chloride channel family protein</fullName>
    </submittedName>
</protein>
<feature type="transmembrane region" description="Helical" evidence="5">
    <location>
        <begin position="138"/>
        <end position="162"/>
    </location>
</feature>
<keyword evidence="7" id="KW-1185">Reference proteome</keyword>
<feature type="transmembrane region" description="Helical" evidence="5">
    <location>
        <begin position="307"/>
        <end position="325"/>
    </location>
</feature>
<keyword evidence="3 5" id="KW-1133">Transmembrane helix</keyword>
<evidence type="ECO:0000256" key="1">
    <source>
        <dbReference type="ARBA" id="ARBA00004141"/>
    </source>
</evidence>
<dbReference type="PANTHER" id="PTHR43427">
    <property type="entry name" value="CHLORIDE CHANNEL PROTEIN CLC-E"/>
    <property type="match status" value="1"/>
</dbReference>
<dbReference type="EMBL" id="VMBG01000002">
    <property type="protein sequence ID" value="TSJ77552.1"/>
    <property type="molecule type" value="Genomic_DNA"/>
</dbReference>
<evidence type="ECO:0000256" key="2">
    <source>
        <dbReference type="ARBA" id="ARBA00022692"/>
    </source>
</evidence>
<evidence type="ECO:0000256" key="4">
    <source>
        <dbReference type="ARBA" id="ARBA00023136"/>
    </source>
</evidence>